<protein>
    <submittedName>
        <fullName evidence="1">Uncharacterized protein</fullName>
    </submittedName>
</protein>
<dbReference type="AlphaFoldDB" id="A0A4Y2T413"/>
<organism evidence="1 2">
    <name type="scientific">Araneus ventricosus</name>
    <name type="common">Orbweaver spider</name>
    <name type="synonym">Epeira ventricosa</name>
    <dbReference type="NCBI Taxonomy" id="182803"/>
    <lineage>
        <taxon>Eukaryota</taxon>
        <taxon>Metazoa</taxon>
        <taxon>Ecdysozoa</taxon>
        <taxon>Arthropoda</taxon>
        <taxon>Chelicerata</taxon>
        <taxon>Arachnida</taxon>
        <taxon>Araneae</taxon>
        <taxon>Araneomorphae</taxon>
        <taxon>Entelegynae</taxon>
        <taxon>Araneoidea</taxon>
        <taxon>Araneidae</taxon>
        <taxon>Araneus</taxon>
    </lineage>
</organism>
<keyword evidence="2" id="KW-1185">Reference proteome</keyword>
<proteinExistence type="predicted"/>
<reference evidence="1 2" key="1">
    <citation type="journal article" date="2019" name="Sci. Rep.">
        <title>Orb-weaving spider Araneus ventricosus genome elucidates the spidroin gene catalogue.</title>
        <authorList>
            <person name="Kono N."/>
            <person name="Nakamura H."/>
            <person name="Ohtoshi R."/>
            <person name="Moran D.A.P."/>
            <person name="Shinohara A."/>
            <person name="Yoshida Y."/>
            <person name="Fujiwara M."/>
            <person name="Mori M."/>
            <person name="Tomita M."/>
            <person name="Arakawa K."/>
        </authorList>
    </citation>
    <scope>NUCLEOTIDE SEQUENCE [LARGE SCALE GENOMIC DNA]</scope>
</reference>
<comment type="caution">
    <text evidence="1">The sequence shown here is derived from an EMBL/GenBank/DDBJ whole genome shotgun (WGS) entry which is preliminary data.</text>
</comment>
<dbReference type="EMBL" id="BGPR01025388">
    <property type="protein sequence ID" value="GBN94246.1"/>
    <property type="molecule type" value="Genomic_DNA"/>
</dbReference>
<name>A0A4Y2T413_ARAVE</name>
<accession>A0A4Y2T413</accession>
<gene>
    <name evidence="1" type="ORF">AVEN_132578_1</name>
</gene>
<evidence type="ECO:0000313" key="2">
    <source>
        <dbReference type="Proteomes" id="UP000499080"/>
    </source>
</evidence>
<dbReference type="Proteomes" id="UP000499080">
    <property type="component" value="Unassembled WGS sequence"/>
</dbReference>
<sequence length="150" mass="16899">MLRSISFCLVSRRVWGENETNSNTGLSIKVDSPIYTAVRGNPITLPTYFRSSGIKQRCESDISETWSMVLLMAHCHFNDMSEHKIGKMCDHKWTKLDASGNKCAKTDYVAGGVRNPRSSSLLCGNVTVKQVFYLILLCYTNYCYGKLPLN</sequence>
<evidence type="ECO:0000313" key="1">
    <source>
        <dbReference type="EMBL" id="GBN94246.1"/>
    </source>
</evidence>